<feature type="transmembrane region" description="Helical" evidence="6">
    <location>
        <begin position="12"/>
        <end position="35"/>
    </location>
</feature>
<reference evidence="8 10" key="1">
    <citation type="journal article" date="2018" name="Biodegradation">
        <title>1,4-Dioxane degradation characteristics of Rhodococcus aetherivorans JCM 14343.</title>
        <authorList>
            <person name="Inoue D."/>
            <person name="Tsunoda T."/>
            <person name="Yamamoto N."/>
            <person name="Ike M."/>
            <person name="Sei K."/>
        </authorList>
    </citation>
    <scope>NUCLEOTIDE SEQUENCE [LARGE SCALE GENOMIC DNA]</scope>
    <source>
        <strain evidence="8 10">JCM 14343</strain>
    </source>
</reference>
<proteinExistence type="inferred from homology"/>
<keyword evidence="4 6" id="KW-1133">Transmembrane helix</keyword>
<evidence type="ECO:0000256" key="1">
    <source>
        <dbReference type="ARBA" id="ARBA00004370"/>
    </source>
</evidence>
<accession>N1MF98</accession>
<dbReference type="AlphaFoldDB" id="A0A059MPR8"/>
<feature type="compositionally biased region" description="Low complexity" evidence="7">
    <location>
        <begin position="249"/>
        <end position="264"/>
    </location>
</feature>
<dbReference type="EMBL" id="CP106982">
    <property type="protein sequence ID" value="UYF96623.1"/>
    <property type="molecule type" value="Genomic_DNA"/>
</dbReference>
<dbReference type="RefSeq" id="WP_006947694.1">
    <property type="nucleotide sequence ID" value="NZ_BAAAYP010000024.1"/>
</dbReference>
<dbReference type="PANTHER" id="PTHR23427">
    <property type="entry name" value="SURFEIT LOCUS PROTEIN"/>
    <property type="match status" value="1"/>
</dbReference>
<feature type="compositionally biased region" description="Basic and acidic residues" evidence="7">
    <location>
        <begin position="265"/>
        <end position="279"/>
    </location>
</feature>
<reference evidence="9" key="3">
    <citation type="submission" date="2022-09" db="EMBL/GenBank/DDBJ databases">
        <title>The genome sequence of Rhodococcus aetherivorans N1.</title>
        <authorList>
            <person name="Jiang W."/>
        </authorList>
    </citation>
    <scope>NUCLEOTIDE SEQUENCE</scope>
    <source>
        <strain evidence="9">N1</strain>
    </source>
</reference>
<sequence length="279" mass="30350">MRRLTFLLRPSWLVLALVVGGFAYACFTVLAPWQLGKNTTTEERNDRITASLATDPVPVEELLTGAAPAPEDEWRRVVATGSYLPDSDLLVRLRSVESSPAYEVLTPFRLADGRTVLVNRGYVRPERGTEIPGFAPAPAGPVTVDARLRMSEGTAEGKTPFRDAGHTQVYSIDPAQIAAFTGLELTGGYLQLSENQAGGLGTIPLPQLDAGPYLSYGLQWVAFGIMAPLGLGYFVWAELRERRKRKDPAPAAAPEAEPVPAPVERSTEDKLADRYGRSR</sequence>
<dbReference type="GeneID" id="83621377"/>
<dbReference type="EMBL" id="BLAH01000089">
    <property type="protein sequence ID" value="GES37959.1"/>
    <property type="molecule type" value="Genomic_DNA"/>
</dbReference>
<dbReference type="InterPro" id="IPR002994">
    <property type="entry name" value="Surf1/Shy1"/>
</dbReference>
<dbReference type="GO" id="GO:0005886">
    <property type="term" value="C:plasma membrane"/>
    <property type="evidence" value="ECO:0007669"/>
    <property type="project" value="UniProtKB-SubCell"/>
</dbReference>
<dbReference type="Proteomes" id="UP001163947">
    <property type="component" value="Chromosome"/>
</dbReference>
<evidence type="ECO:0000256" key="5">
    <source>
        <dbReference type="ARBA" id="ARBA00023136"/>
    </source>
</evidence>
<dbReference type="PROSITE" id="PS51257">
    <property type="entry name" value="PROKAR_LIPOPROTEIN"/>
    <property type="match status" value="1"/>
</dbReference>
<organism evidence="9 11">
    <name type="scientific">Rhodococcus aetherivorans</name>
    <dbReference type="NCBI Taxonomy" id="191292"/>
    <lineage>
        <taxon>Bacteria</taxon>
        <taxon>Bacillati</taxon>
        <taxon>Actinomycetota</taxon>
        <taxon>Actinomycetes</taxon>
        <taxon>Mycobacteriales</taxon>
        <taxon>Nocardiaceae</taxon>
        <taxon>Rhodococcus</taxon>
    </lineage>
</organism>
<keyword evidence="10" id="KW-1185">Reference proteome</keyword>
<evidence type="ECO:0000256" key="2">
    <source>
        <dbReference type="ARBA" id="ARBA00007165"/>
    </source>
</evidence>
<evidence type="ECO:0000313" key="11">
    <source>
        <dbReference type="Proteomes" id="UP001163947"/>
    </source>
</evidence>
<accession>A0A059MPR8</accession>
<dbReference type="Proteomes" id="UP000325466">
    <property type="component" value="Unassembled WGS sequence"/>
</dbReference>
<feature type="region of interest" description="Disordered" evidence="7">
    <location>
        <begin position="245"/>
        <end position="279"/>
    </location>
</feature>
<protein>
    <recommendedName>
        <fullName evidence="6">SURF1-like protein</fullName>
    </recommendedName>
</protein>
<evidence type="ECO:0000313" key="10">
    <source>
        <dbReference type="Proteomes" id="UP000325466"/>
    </source>
</evidence>
<keyword evidence="6" id="KW-1003">Cell membrane</keyword>
<dbReference type="Pfam" id="PF02104">
    <property type="entry name" value="SURF1"/>
    <property type="match status" value="1"/>
</dbReference>
<evidence type="ECO:0000256" key="4">
    <source>
        <dbReference type="ARBA" id="ARBA00022989"/>
    </source>
</evidence>
<gene>
    <name evidence="9" type="ORF">OCS65_13130</name>
    <name evidence="8" type="ORF">RAJCM14343_3219</name>
</gene>
<name>A0A059MPR8_9NOCA</name>
<evidence type="ECO:0000256" key="3">
    <source>
        <dbReference type="ARBA" id="ARBA00022692"/>
    </source>
</evidence>
<reference evidence="8" key="2">
    <citation type="submission" date="2019-10" db="EMBL/GenBank/DDBJ databases">
        <title>Draft genome sequence of Rhodococcus aetherivorans JCM 14343.</title>
        <authorList>
            <person name="Inoue D."/>
            <person name="Nakazawa M."/>
            <person name="Yamamoto N."/>
            <person name="Sei K."/>
            <person name="Ike M."/>
        </authorList>
    </citation>
    <scope>NUCLEOTIDE SEQUENCE</scope>
    <source>
        <strain evidence="8">JCM 14343</strain>
    </source>
</reference>
<keyword evidence="5 6" id="KW-0472">Membrane</keyword>
<dbReference type="InterPro" id="IPR045214">
    <property type="entry name" value="Surf1/Surf4"/>
</dbReference>
<evidence type="ECO:0000256" key="6">
    <source>
        <dbReference type="RuleBase" id="RU363076"/>
    </source>
</evidence>
<accession>A0A0F6VJP8</accession>
<evidence type="ECO:0000313" key="8">
    <source>
        <dbReference type="EMBL" id="GES37959.1"/>
    </source>
</evidence>
<dbReference type="CDD" id="cd06662">
    <property type="entry name" value="SURF1"/>
    <property type="match status" value="1"/>
</dbReference>
<evidence type="ECO:0000313" key="9">
    <source>
        <dbReference type="EMBL" id="UYF96623.1"/>
    </source>
</evidence>
<dbReference type="KEGG" id="rav:AAT18_15780"/>
<comment type="subcellular location">
    <subcellularLocation>
        <location evidence="6">Cell membrane</location>
        <topology evidence="6">Multi-pass membrane protein</topology>
    </subcellularLocation>
    <subcellularLocation>
        <location evidence="1">Membrane</location>
    </subcellularLocation>
</comment>
<keyword evidence="3 6" id="KW-0812">Transmembrane</keyword>
<comment type="similarity">
    <text evidence="2 6">Belongs to the SURF1 family.</text>
</comment>
<evidence type="ECO:0000256" key="7">
    <source>
        <dbReference type="SAM" id="MobiDB-lite"/>
    </source>
</evidence>
<dbReference type="PANTHER" id="PTHR23427:SF2">
    <property type="entry name" value="SURFEIT LOCUS PROTEIN 1"/>
    <property type="match status" value="1"/>
</dbReference>
<feature type="transmembrane region" description="Helical" evidence="6">
    <location>
        <begin position="213"/>
        <end position="236"/>
    </location>
</feature>
<dbReference type="PROSITE" id="PS50895">
    <property type="entry name" value="SURF1"/>
    <property type="match status" value="1"/>
</dbReference>